<evidence type="ECO:0000313" key="2">
    <source>
        <dbReference type="Proteomes" id="UP001287059"/>
    </source>
</evidence>
<reference evidence="1 2" key="1">
    <citation type="submission" date="2023-08" db="EMBL/GenBank/DDBJ databases">
        <title>Implementing the SeqCode for naming new Mesorhizobium species isolated from Vachellia karroo root nodules.</title>
        <authorList>
            <person name="Van Lill M."/>
        </authorList>
    </citation>
    <scope>NUCLEOTIDE SEQUENCE [LARGE SCALE GENOMIC DNA]</scope>
    <source>
        <strain evidence="1 2">VK24D</strain>
    </source>
</reference>
<dbReference type="EMBL" id="JAVIIW010000014">
    <property type="protein sequence ID" value="MDX8479550.1"/>
    <property type="molecule type" value="Genomic_DNA"/>
</dbReference>
<sequence>MPITPEQCRAGRALAKIDREELAAEIGVYVDVIEAYETGLASDGEVAKMVQRSLESLGVQFLPEEDGIGVGVRLKVDRAGTRQIGCWEAEGGRVAEDDVS</sequence>
<accession>A0ABU4XXX4</accession>
<organism evidence="1 2">
    <name type="scientific">Mesorhizobium album</name>
    <dbReference type="NCBI Taxonomy" id="3072314"/>
    <lineage>
        <taxon>Bacteria</taxon>
        <taxon>Pseudomonadati</taxon>
        <taxon>Pseudomonadota</taxon>
        <taxon>Alphaproteobacteria</taxon>
        <taxon>Hyphomicrobiales</taxon>
        <taxon>Phyllobacteriaceae</taxon>
        <taxon>Mesorhizobium</taxon>
    </lineage>
</organism>
<dbReference type="Proteomes" id="UP001287059">
    <property type="component" value="Unassembled WGS sequence"/>
</dbReference>
<gene>
    <name evidence="1" type="ORF">RFN28_13820</name>
</gene>
<keyword evidence="2" id="KW-1185">Reference proteome</keyword>
<comment type="caution">
    <text evidence="1">The sequence shown here is derived from an EMBL/GenBank/DDBJ whole genome shotgun (WGS) entry which is preliminary data.</text>
</comment>
<dbReference type="InterPro" id="IPR010982">
    <property type="entry name" value="Lambda_DNA-bd_dom_sf"/>
</dbReference>
<name>A0ABU4XXX4_9HYPH</name>
<proteinExistence type="predicted"/>
<evidence type="ECO:0000313" key="1">
    <source>
        <dbReference type="EMBL" id="MDX8479550.1"/>
    </source>
</evidence>
<protein>
    <submittedName>
        <fullName evidence="1">XRE family transcriptional regulator</fullName>
    </submittedName>
</protein>
<dbReference type="Gene3D" id="1.10.260.40">
    <property type="entry name" value="lambda repressor-like DNA-binding domains"/>
    <property type="match status" value="1"/>
</dbReference>
<dbReference type="RefSeq" id="WP_320287889.1">
    <property type="nucleotide sequence ID" value="NZ_JAVIIW010000014.1"/>
</dbReference>